<evidence type="ECO:0000313" key="3">
    <source>
        <dbReference type="Proteomes" id="UP000622797"/>
    </source>
</evidence>
<evidence type="ECO:0000313" key="2">
    <source>
        <dbReference type="EMBL" id="KAF4956404.1"/>
    </source>
</evidence>
<reference evidence="2" key="2">
    <citation type="submission" date="2020-05" db="EMBL/GenBank/DDBJ databases">
        <authorList>
            <person name="Kim H.-S."/>
            <person name="Proctor R.H."/>
            <person name="Brown D.W."/>
        </authorList>
    </citation>
    <scope>NUCLEOTIDE SEQUENCE</scope>
    <source>
        <strain evidence="2">NRRL 20472</strain>
    </source>
</reference>
<keyword evidence="3" id="KW-1185">Reference proteome</keyword>
<dbReference type="PANTHER" id="PTHR47431:SF5">
    <property type="entry name" value="ZN(II)2CYS6 TRANSCRIPTION FACTOR (EUROFUNG)"/>
    <property type="match status" value="1"/>
</dbReference>
<dbReference type="EMBL" id="JABEXW010000756">
    <property type="protein sequence ID" value="KAF4956404.1"/>
    <property type="molecule type" value="Genomic_DNA"/>
</dbReference>
<proteinExistence type="predicted"/>
<dbReference type="AlphaFoldDB" id="A0A8H4X0D3"/>
<dbReference type="CDD" id="cd12148">
    <property type="entry name" value="fungal_TF_MHR"/>
    <property type="match status" value="1"/>
</dbReference>
<sequence length="559" mass="61980">MPVTKQSAASRRKFAQPPAKLACVLCRRGLKQHQKSSPAAGIAAEPLSQNVDLSLSTSVNPQSRDVNSQQQPELLNMDFPQPGPVDEMPGFLPTLYNDNLNEFHFEDIFYGDSNEALDNFFVDVFSLPSYPQVLTPQLHPQISGQAQEPQLSCCTYRSDAEVLQAYYQHIHPTFPILPPPLNANLNETAQRLPDGGISIEYRPSSPLILALLSILVLAKPPSKDSEEQASLSASACSFAQLAIESLRLSADGQSSVETSDGPSFVHPILPSEVETPLALCVLSQYQYLHCGNIVEMTELAERAFDLCISLSLQKIDQDDSVYSEARKRAWWMTPPTRVLNMAEVTTPFPTSRLNSQAWSRFIQAEETLLAATLLLVALVKGFSSGAFSPGFRRDLTLLDKMITCQLEDLQEADLNNTDVSEISDGRFHACFTAVTRARLLGARIKLHRYRALMGHPGILKKFESLPTDTSGRFFNADAPESASETDKLAQLFPFTSQYSLQVCFDSTMQLAACLDYLGTFDTEVSGTIRLLCGFGRVYIHDDTLFPQFNTRWHLVSPDR</sequence>
<dbReference type="Proteomes" id="UP000622797">
    <property type="component" value="Unassembled WGS sequence"/>
</dbReference>
<feature type="compositionally biased region" description="Polar residues" evidence="1">
    <location>
        <begin position="56"/>
        <end position="73"/>
    </location>
</feature>
<gene>
    <name evidence="2" type="ORF">FSARC_11607</name>
</gene>
<protein>
    <recommendedName>
        <fullName evidence="4">Transcription factor domain-containing protein</fullName>
    </recommendedName>
</protein>
<dbReference type="OrthoDB" id="2123952at2759"/>
<evidence type="ECO:0008006" key="4">
    <source>
        <dbReference type="Google" id="ProtNLM"/>
    </source>
</evidence>
<name>A0A8H4X0D3_9HYPO</name>
<feature type="region of interest" description="Disordered" evidence="1">
    <location>
        <begin position="56"/>
        <end position="77"/>
    </location>
</feature>
<accession>A0A8H4X0D3</accession>
<comment type="caution">
    <text evidence="2">The sequence shown here is derived from an EMBL/GenBank/DDBJ whole genome shotgun (WGS) entry which is preliminary data.</text>
</comment>
<dbReference type="PANTHER" id="PTHR47431">
    <property type="entry name" value="ZN(II)2CYS6 TRANSCRIPTION FACTOR (EUROFUNG)-RELATED"/>
    <property type="match status" value="1"/>
</dbReference>
<reference evidence="2" key="1">
    <citation type="journal article" date="2020" name="BMC Genomics">
        <title>Correction to: Identification and distribution of gene clusters required for synthesis of sphingolipid metabolism inhibitors in diverse species of the filamentous fungus Fusarium.</title>
        <authorList>
            <person name="Kim H.S."/>
            <person name="Lohmar J.M."/>
            <person name="Busman M."/>
            <person name="Brown D.W."/>
            <person name="Naumann T.A."/>
            <person name="Divon H.H."/>
            <person name="Lysoe E."/>
            <person name="Uhlig S."/>
            <person name="Proctor R.H."/>
        </authorList>
    </citation>
    <scope>NUCLEOTIDE SEQUENCE</scope>
    <source>
        <strain evidence="2">NRRL 20472</strain>
    </source>
</reference>
<evidence type="ECO:0000256" key="1">
    <source>
        <dbReference type="SAM" id="MobiDB-lite"/>
    </source>
</evidence>
<organism evidence="2 3">
    <name type="scientific">Fusarium sarcochroum</name>
    <dbReference type="NCBI Taxonomy" id="1208366"/>
    <lineage>
        <taxon>Eukaryota</taxon>
        <taxon>Fungi</taxon>
        <taxon>Dikarya</taxon>
        <taxon>Ascomycota</taxon>
        <taxon>Pezizomycotina</taxon>
        <taxon>Sordariomycetes</taxon>
        <taxon>Hypocreomycetidae</taxon>
        <taxon>Hypocreales</taxon>
        <taxon>Nectriaceae</taxon>
        <taxon>Fusarium</taxon>
        <taxon>Fusarium lateritium species complex</taxon>
    </lineage>
</organism>